<sequence>MQAALEITARHCGRELDQYGQCVAAKPESWQRDCHHLKMSIARCTSSHPIIRRIRQACAEPFEAFEECLRQNEAATSNCTEQVRRFLQCAEQVPPPGPPTIQASFCPHHCSAEGHRKRQAWEAALEQGGRSCWLKSGDRFNKARLSLHVA</sequence>
<reference evidence="4 5" key="1">
    <citation type="journal article" date="2020" name="Nature">
        <title>Six reference-quality genomes reveal evolution of bat adaptations.</title>
        <authorList>
            <person name="Jebb D."/>
            <person name="Huang Z."/>
            <person name="Pippel M."/>
            <person name="Hughes G.M."/>
            <person name="Lavrichenko K."/>
            <person name="Devanna P."/>
            <person name="Winkler S."/>
            <person name="Jermiin L.S."/>
            <person name="Skirmuntt E.C."/>
            <person name="Katzourakis A."/>
            <person name="Burkitt-Gray L."/>
            <person name="Ray D.A."/>
            <person name="Sullivan K.A.M."/>
            <person name="Roscito J.G."/>
            <person name="Kirilenko B.M."/>
            <person name="Davalos L.M."/>
            <person name="Corthals A.P."/>
            <person name="Power M.L."/>
            <person name="Jones G."/>
            <person name="Ransome R.D."/>
            <person name="Dechmann D.K.N."/>
            <person name="Locatelli A.G."/>
            <person name="Puechmaille S.J."/>
            <person name="Fedrigo O."/>
            <person name="Jarvis E.D."/>
            <person name="Hiller M."/>
            <person name="Vernes S.C."/>
            <person name="Myers E.W."/>
            <person name="Teeling E.C."/>
        </authorList>
    </citation>
    <scope>NUCLEOTIDE SEQUENCE [LARGE SCALE GENOMIC DNA]</scope>
    <source>
        <strain evidence="4">MRouAeg1</strain>
        <tissue evidence="4">Muscle</tissue>
    </source>
</reference>
<keyword evidence="1" id="KW-1015">Disulfide bond</keyword>
<dbReference type="GO" id="GO:0005758">
    <property type="term" value="C:mitochondrial intermembrane space"/>
    <property type="evidence" value="ECO:0007669"/>
    <property type="project" value="TreeGrafter"/>
</dbReference>
<dbReference type="Gene3D" id="1.10.287.2900">
    <property type="match status" value="2"/>
</dbReference>
<dbReference type="PANTHER" id="PTHR47106">
    <property type="entry name" value="COILED-COIL-HELIX-COILED-COIL-HELIX DOMAIN-CONTAINING PROTEIN 5"/>
    <property type="match status" value="1"/>
</dbReference>
<dbReference type="InterPro" id="IPR031731">
    <property type="entry name" value="CX9C"/>
</dbReference>
<evidence type="ECO:0000259" key="2">
    <source>
        <dbReference type="Pfam" id="PF06747"/>
    </source>
</evidence>
<dbReference type="AlphaFoldDB" id="A0A7J8FF67"/>
<comment type="caution">
    <text evidence="4">The sequence shown here is derived from an EMBL/GenBank/DDBJ whole genome shotgun (WGS) entry which is preliminary data.</text>
</comment>
<accession>A0A7J8FF67</accession>
<dbReference type="InterPro" id="IPR010625">
    <property type="entry name" value="CHCH"/>
</dbReference>
<dbReference type="Pfam" id="PF06747">
    <property type="entry name" value="CHCH"/>
    <property type="match status" value="1"/>
</dbReference>
<dbReference type="Pfam" id="PF16860">
    <property type="entry name" value="CX9C"/>
    <property type="match status" value="1"/>
</dbReference>
<dbReference type="PANTHER" id="PTHR47106:SF1">
    <property type="entry name" value="COILED-COIL-HELIX-COILED-COIL-HELIX DOMAIN-CONTAINING PROTEIN 5"/>
    <property type="match status" value="1"/>
</dbReference>
<evidence type="ECO:0000259" key="3">
    <source>
        <dbReference type="Pfam" id="PF16860"/>
    </source>
</evidence>
<dbReference type="Proteomes" id="UP000593571">
    <property type="component" value="Unassembled WGS sequence"/>
</dbReference>
<dbReference type="PROSITE" id="PS51808">
    <property type="entry name" value="CHCH"/>
    <property type="match status" value="2"/>
</dbReference>
<evidence type="ECO:0000313" key="4">
    <source>
        <dbReference type="EMBL" id="KAF6446265.1"/>
    </source>
</evidence>
<evidence type="ECO:0000256" key="1">
    <source>
        <dbReference type="ARBA" id="ARBA00023157"/>
    </source>
</evidence>
<dbReference type="GO" id="GO:0045333">
    <property type="term" value="P:cellular respiration"/>
    <property type="evidence" value="ECO:0007669"/>
    <property type="project" value="TreeGrafter"/>
</dbReference>
<gene>
    <name evidence="4" type="ORF">HJG63_002797</name>
</gene>
<feature type="domain" description="CHCH" evidence="2">
    <location>
        <begin position="58"/>
        <end position="91"/>
    </location>
</feature>
<name>A0A7J8FF67_ROUAE</name>
<protein>
    <submittedName>
        <fullName evidence="4">Coiled-coil-helix-coiled-coil-helix domain containing 5</fullName>
    </submittedName>
</protein>
<dbReference type="InterPro" id="IPR052848">
    <property type="entry name" value="CHCH_domain-containing_protein"/>
</dbReference>
<proteinExistence type="predicted"/>
<dbReference type="EMBL" id="JACASE010000007">
    <property type="protein sequence ID" value="KAF6446265.1"/>
    <property type="molecule type" value="Genomic_DNA"/>
</dbReference>
<keyword evidence="5" id="KW-1185">Reference proteome</keyword>
<feature type="domain" description="IMS import disulfide relay-system CHCH-CHCH-like Cx9C" evidence="3">
    <location>
        <begin position="5"/>
        <end position="49"/>
    </location>
</feature>
<evidence type="ECO:0000313" key="5">
    <source>
        <dbReference type="Proteomes" id="UP000593571"/>
    </source>
</evidence>
<organism evidence="4 5">
    <name type="scientific">Rousettus aegyptiacus</name>
    <name type="common">Egyptian fruit bat</name>
    <name type="synonym">Pteropus aegyptiacus</name>
    <dbReference type="NCBI Taxonomy" id="9407"/>
    <lineage>
        <taxon>Eukaryota</taxon>
        <taxon>Metazoa</taxon>
        <taxon>Chordata</taxon>
        <taxon>Craniata</taxon>
        <taxon>Vertebrata</taxon>
        <taxon>Euteleostomi</taxon>
        <taxon>Mammalia</taxon>
        <taxon>Eutheria</taxon>
        <taxon>Laurasiatheria</taxon>
        <taxon>Chiroptera</taxon>
        <taxon>Yinpterochiroptera</taxon>
        <taxon>Pteropodoidea</taxon>
        <taxon>Pteropodidae</taxon>
        <taxon>Rousettinae</taxon>
        <taxon>Rousettus</taxon>
    </lineage>
</organism>